<reference evidence="15 16" key="1">
    <citation type="submission" date="2024-02" db="EMBL/GenBank/DDBJ databases">
        <authorList>
            <person name="Vignale AGUSTIN F."/>
            <person name="Sosa J E."/>
            <person name="Modenutti C."/>
        </authorList>
    </citation>
    <scope>NUCLEOTIDE SEQUENCE [LARGE SCALE GENOMIC DNA]</scope>
</reference>
<organism evidence="15 16">
    <name type="scientific">Ilex paraguariensis</name>
    <name type="common">yerba mate</name>
    <dbReference type="NCBI Taxonomy" id="185542"/>
    <lineage>
        <taxon>Eukaryota</taxon>
        <taxon>Viridiplantae</taxon>
        <taxon>Streptophyta</taxon>
        <taxon>Embryophyta</taxon>
        <taxon>Tracheophyta</taxon>
        <taxon>Spermatophyta</taxon>
        <taxon>Magnoliopsida</taxon>
        <taxon>eudicotyledons</taxon>
        <taxon>Gunneridae</taxon>
        <taxon>Pentapetalae</taxon>
        <taxon>asterids</taxon>
        <taxon>campanulids</taxon>
        <taxon>Aquifoliales</taxon>
        <taxon>Aquifoliaceae</taxon>
        <taxon>Ilex</taxon>
    </lineage>
</organism>
<evidence type="ECO:0000256" key="7">
    <source>
        <dbReference type="ARBA" id="ARBA00022644"/>
    </source>
</evidence>
<name>A0ABC8S6H9_9AQUA</name>
<keyword evidence="6 14" id="KW-0963">Cytoplasm</keyword>
<sequence length="115" mass="13126">MGKLAKAVMSIWECCELLNEYVDESDPDLDEPQIELLLLTAEAIRRDYPNEDWLHLTALIHGTFFKENPDNQNPSPNTELGIYSKNCGFDKVKMSWGHDEYMFLVCHVTLCSSAA</sequence>
<evidence type="ECO:0000256" key="2">
    <source>
        <dbReference type="ARBA" id="ARBA00005167"/>
    </source>
</evidence>
<comment type="catalytic activity">
    <reaction evidence="12 14">
        <text>myo-inositol + O2 = D-glucuronate + H2O + H(+)</text>
        <dbReference type="Rhea" id="RHEA:23696"/>
        <dbReference type="ChEBI" id="CHEBI:15377"/>
        <dbReference type="ChEBI" id="CHEBI:15378"/>
        <dbReference type="ChEBI" id="CHEBI:15379"/>
        <dbReference type="ChEBI" id="CHEBI:17268"/>
        <dbReference type="ChEBI" id="CHEBI:58720"/>
        <dbReference type="EC" id="1.13.99.1"/>
    </reaction>
</comment>
<evidence type="ECO:0000256" key="9">
    <source>
        <dbReference type="ARBA" id="ARBA00023002"/>
    </source>
</evidence>
<keyword evidence="10 13" id="KW-0408">Iron</keyword>
<dbReference type="PANTHER" id="PTHR12588">
    <property type="entry name" value="MYOINOSITOL OXYGENASE"/>
    <property type="match status" value="1"/>
</dbReference>
<dbReference type="GO" id="GO:0019853">
    <property type="term" value="P:L-ascorbic acid biosynthetic process"/>
    <property type="evidence" value="ECO:0007669"/>
    <property type="project" value="UniProtKB-KW"/>
</dbReference>
<dbReference type="GO" id="GO:0050113">
    <property type="term" value="F:inositol oxygenase activity"/>
    <property type="evidence" value="ECO:0007669"/>
    <property type="project" value="UniProtKB-UniRule"/>
</dbReference>
<evidence type="ECO:0000256" key="10">
    <source>
        <dbReference type="ARBA" id="ARBA00023004"/>
    </source>
</evidence>
<keyword evidence="9 14" id="KW-0560">Oxidoreductase</keyword>
<evidence type="ECO:0000313" key="16">
    <source>
        <dbReference type="Proteomes" id="UP001642360"/>
    </source>
</evidence>
<protein>
    <recommendedName>
        <fullName evidence="5 14">Inositol oxygenase</fullName>
        <ecNumber evidence="4 14">1.13.99.1</ecNumber>
    </recommendedName>
    <alternativeName>
        <fullName evidence="11 14">Myo-inositol oxygenase</fullName>
    </alternativeName>
</protein>
<comment type="caution">
    <text evidence="15">The sequence shown here is derived from an EMBL/GenBank/DDBJ whole genome shotgun (WGS) entry which is preliminary data.</text>
</comment>
<dbReference type="EC" id="1.13.99.1" evidence="4 14"/>
<dbReference type="GO" id="GO:0019310">
    <property type="term" value="P:inositol catabolic process"/>
    <property type="evidence" value="ECO:0007669"/>
    <property type="project" value="UniProtKB-UniRule"/>
</dbReference>
<evidence type="ECO:0000256" key="4">
    <source>
        <dbReference type="ARBA" id="ARBA00011919"/>
    </source>
</evidence>
<dbReference type="Proteomes" id="UP001642360">
    <property type="component" value="Unassembled WGS sequence"/>
</dbReference>
<comment type="pathway">
    <text evidence="2 14">Polyol metabolism; myo-inositol degradation into D-glucuronate; D-glucuronate from myo-inositol: step 1/1.</text>
</comment>
<evidence type="ECO:0000256" key="3">
    <source>
        <dbReference type="ARBA" id="ARBA00005286"/>
    </source>
</evidence>
<evidence type="ECO:0000256" key="1">
    <source>
        <dbReference type="ARBA" id="ARBA00004496"/>
    </source>
</evidence>
<comment type="cofactor">
    <cofactor evidence="13 14">
        <name>Fe cation</name>
        <dbReference type="ChEBI" id="CHEBI:24875"/>
    </cofactor>
    <text evidence="13 14">Binds 2 iron ions per subunit.</text>
</comment>
<dbReference type="GO" id="GO:0005737">
    <property type="term" value="C:cytoplasm"/>
    <property type="evidence" value="ECO:0007669"/>
    <property type="project" value="UniProtKB-SubCell"/>
</dbReference>
<dbReference type="InterPro" id="IPR007828">
    <property type="entry name" value="Inositol_oxygenase"/>
</dbReference>
<keyword evidence="8 13" id="KW-0479">Metal-binding</keyword>
<dbReference type="GO" id="GO:0046872">
    <property type="term" value="F:metal ion binding"/>
    <property type="evidence" value="ECO:0007669"/>
    <property type="project" value="UniProtKB-KW"/>
</dbReference>
<feature type="binding site" evidence="13">
    <location>
        <position position="98"/>
    </location>
    <ligand>
        <name>Fe cation</name>
        <dbReference type="ChEBI" id="CHEBI:24875"/>
        <label>1</label>
    </ligand>
</feature>
<dbReference type="EMBL" id="CAUOFW020002292">
    <property type="protein sequence ID" value="CAK9152767.1"/>
    <property type="molecule type" value="Genomic_DNA"/>
</dbReference>
<comment type="subcellular location">
    <subcellularLocation>
        <location evidence="1 14">Cytoplasm</location>
    </subcellularLocation>
</comment>
<comment type="similarity">
    <text evidence="3 14">Belongs to the myo-inositol oxygenase family.</text>
</comment>
<evidence type="ECO:0000256" key="14">
    <source>
        <dbReference type="RuleBase" id="RU367039"/>
    </source>
</evidence>
<proteinExistence type="inferred from homology"/>
<keyword evidence="7" id="KW-0060">Ascorbate biosynthesis</keyword>
<evidence type="ECO:0000256" key="13">
    <source>
        <dbReference type="PIRSR" id="PIRSR607828-2"/>
    </source>
</evidence>
<evidence type="ECO:0000313" key="15">
    <source>
        <dbReference type="EMBL" id="CAK9152767.1"/>
    </source>
</evidence>
<dbReference type="PANTHER" id="PTHR12588:SF0">
    <property type="entry name" value="INOSITOL OXYGENASE"/>
    <property type="match status" value="1"/>
</dbReference>
<accession>A0ABC8S6H9</accession>
<dbReference type="SUPFAM" id="SSF109604">
    <property type="entry name" value="HD-domain/PDEase-like"/>
    <property type="match status" value="1"/>
</dbReference>
<evidence type="ECO:0000256" key="6">
    <source>
        <dbReference type="ARBA" id="ARBA00022490"/>
    </source>
</evidence>
<feature type="binding site" evidence="13">
    <location>
        <position position="61"/>
    </location>
    <ligand>
        <name>Fe cation</name>
        <dbReference type="ChEBI" id="CHEBI:24875"/>
        <label>1</label>
    </ligand>
</feature>
<evidence type="ECO:0000256" key="5">
    <source>
        <dbReference type="ARBA" id="ARBA00019269"/>
    </source>
</evidence>
<dbReference type="AlphaFoldDB" id="A0ABC8S6H9"/>
<evidence type="ECO:0000256" key="12">
    <source>
        <dbReference type="ARBA" id="ARBA00048271"/>
    </source>
</evidence>
<evidence type="ECO:0000256" key="11">
    <source>
        <dbReference type="ARBA" id="ARBA00029668"/>
    </source>
</evidence>
<dbReference type="Pfam" id="PF05153">
    <property type="entry name" value="MIOX"/>
    <property type="match status" value="2"/>
</dbReference>
<gene>
    <name evidence="15" type="ORF">ILEXP_LOCUS21001</name>
</gene>
<evidence type="ECO:0000256" key="8">
    <source>
        <dbReference type="ARBA" id="ARBA00022723"/>
    </source>
</evidence>
<keyword evidence="16" id="KW-1185">Reference proteome</keyword>